<evidence type="ECO:0000259" key="6">
    <source>
        <dbReference type="SMART" id="SM00881"/>
    </source>
</evidence>
<evidence type="ECO:0000256" key="1">
    <source>
        <dbReference type="ARBA" id="ARBA00001619"/>
    </source>
</evidence>
<reference evidence="7" key="2">
    <citation type="submission" date="2022-06" db="EMBL/GenBank/DDBJ databases">
        <authorList>
            <person name="Park Y.-J."/>
        </authorList>
    </citation>
    <scope>NUCLEOTIDE SEQUENCE</scope>
    <source>
        <strain evidence="7">TY</strain>
    </source>
</reference>
<dbReference type="SMART" id="SM00881">
    <property type="entry name" value="CoA_binding"/>
    <property type="match status" value="1"/>
</dbReference>
<reference evidence="7" key="1">
    <citation type="journal article" date="1998" name="Int. J. Syst. Bacteriol. 48 Pt">
        <title>Thermococcus guaymasensis sp. nov. and Thermococcus aggregans sp. nov., two novel thermophilic archaea isolated from the Guaymas Basin hydrothermal vent site.</title>
        <authorList>
            <person name="Canganella F."/>
            <person name="Jones W.J."/>
            <person name="Gambacorta A."/>
            <person name="Antranikian G."/>
        </authorList>
    </citation>
    <scope>NUCLEOTIDE SEQUENCE</scope>
    <source>
        <strain evidence="7">TY</strain>
    </source>
</reference>
<dbReference type="GO" id="GO:0000166">
    <property type="term" value="F:nucleotide binding"/>
    <property type="evidence" value="ECO:0007669"/>
    <property type="project" value="UniProtKB-KW"/>
</dbReference>
<keyword evidence="4" id="KW-0547">Nucleotide-binding</keyword>
<dbReference type="AlphaFoldDB" id="A0A9E7MWD5"/>
<feature type="domain" description="CoA-binding" evidence="6">
    <location>
        <begin position="9"/>
        <end position="106"/>
    </location>
</feature>
<dbReference type="Gene3D" id="3.40.50.720">
    <property type="entry name" value="NAD(P)-binding Rossmann-like Domain"/>
    <property type="match status" value="1"/>
</dbReference>
<dbReference type="PANTHER" id="PTHR11117:SF2">
    <property type="entry name" value="SUCCINATE--COA LIGASE [ADP_GDP-FORMING] SUBUNIT ALPHA, MITOCHONDRIAL"/>
    <property type="match status" value="1"/>
</dbReference>
<organism evidence="7 8">
    <name type="scientific">Thermococcus aggregans</name>
    <dbReference type="NCBI Taxonomy" id="110163"/>
    <lineage>
        <taxon>Archaea</taxon>
        <taxon>Methanobacteriati</taxon>
        <taxon>Methanobacteriota</taxon>
        <taxon>Thermococci</taxon>
        <taxon>Thermococcales</taxon>
        <taxon>Thermococcaceae</taxon>
        <taxon>Thermococcus</taxon>
    </lineage>
</organism>
<evidence type="ECO:0000256" key="4">
    <source>
        <dbReference type="ARBA" id="ARBA00022741"/>
    </source>
</evidence>
<accession>A0A9E7MWD5</accession>
<dbReference type="EC" id="6.2.1.13" evidence="2"/>
<dbReference type="Pfam" id="PF00549">
    <property type="entry name" value="Ligase_CoA"/>
    <property type="match status" value="1"/>
</dbReference>
<evidence type="ECO:0000256" key="2">
    <source>
        <dbReference type="ARBA" id="ARBA00012957"/>
    </source>
</evidence>
<dbReference type="InterPro" id="IPR005811">
    <property type="entry name" value="SUCC_ACL_C"/>
</dbReference>
<comment type="catalytic activity">
    <reaction evidence="1">
        <text>acetate + ATP + CoA = acetyl-CoA + ADP + phosphate</text>
        <dbReference type="Rhea" id="RHEA:15081"/>
        <dbReference type="ChEBI" id="CHEBI:30089"/>
        <dbReference type="ChEBI" id="CHEBI:30616"/>
        <dbReference type="ChEBI" id="CHEBI:43474"/>
        <dbReference type="ChEBI" id="CHEBI:57287"/>
        <dbReference type="ChEBI" id="CHEBI:57288"/>
        <dbReference type="ChEBI" id="CHEBI:456216"/>
        <dbReference type="EC" id="6.2.1.13"/>
    </reaction>
</comment>
<gene>
    <name evidence="7" type="ORF">NF865_06820</name>
</gene>
<sequence length="299" mass="31850">MVIEINNVKLDRNARVIVQGITGRIGSFQSKLMIDYGTNIVAGVTPGKGGMEIHGVPVYDTIFEAKEEKGPFDVAVAFVPPGSALDSCIEAIDGGVKLIVLPTADVPYLDSIKIIHYASEKDAKIVGPEAAGILIPHECKLGVHPVLPDKYFTKGPVGIVSRSGSLSYDMSKALSGAGIGQSAIVCIGGGPIWGTSMIDVIESLERDKDTEVILMLGEIGGTIEEEAAEYVKQNVSKPVIALIVGRCAPPGKSMGHAAAIIMKGRGTWDTKVQFLRNSGIYVAKTFEEVIENVKKYLKR</sequence>
<dbReference type="PANTHER" id="PTHR11117">
    <property type="entry name" value="SUCCINYL-COA LIGASE SUBUNIT ALPHA"/>
    <property type="match status" value="1"/>
</dbReference>
<dbReference type="InterPro" id="IPR005810">
    <property type="entry name" value="CoA_lig_alpha"/>
</dbReference>
<name>A0A9E7MWD5_THEAG</name>
<dbReference type="InterPro" id="IPR016102">
    <property type="entry name" value="Succinyl-CoA_synth-like"/>
</dbReference>
<dbReference type="InterPro" id="IPR036291">
    <property type="entry name" value="NAD(P)-bd_dom_sf"/>
</dbReference>
<dbReference type="Pfam" id="PF02629">
    <property type="entry name" value="CoA_binding"/>
    <property type="match status" value="1"/>
</dbReference>
<dbReference type="GO" id="GO:0004775">
    <property type="term" value="F:succinate-CoA ligase (ADP-forming) activity"/>
    <property type="evidence" value="ECO:0007669"/>
    <property type="project" value="TreeGrafter"/>
</dbReference>
<protein>
    <recommendedName>
        <fullName evidence="2">acetate--CoA ligase (ADP-forming)</fullName>
        <ecNumber evidence="2">6.2.1.13</ecNumber>
    </recommendedName>
</protein>
<feature type="active site" description="Tele-phosphohistidine intermediate" evidence="5">
    <location>
        <position position="256"/>
    </location>
</feature>
<dbReference type="Gene3D" id="3.40.50.261">
    <property type="entry name" value="Succinyl-CoA synthetase domains"/>
    <property type="match status" value="1"/>
</dbReference>
<proteinExistence type="predicted"/>
<evidence type="ECO:0000313" key="7">
    <source>
        <dbReference type="EMBL" id="USS40052.1"/>
    </source>
</evidence>
<dbReference type="Proteomes" id="UP001055732">
    <property type="component" value="Chromosome"/>
</dbReference>
<keyword evidence="3 7" id="KW-0436">Ligase</keyword>
<dbReference type="KEGG" id="tagg:NF865_06820"/>
<dbReference type="RefSeq" id="WP_253304009.1">
    <property type="nucleotide sequence ID" value="NZ_CP099582.1"/>
</dbReference>
<dbReference type="PIRSF" id="PIRSF001553">
    <property type="entry name" value="SucCS_alpha"/>
    <property type="match status" value="1"/>
</dbReference>
<dbReference type="SUPFAM" id="SSF51735">
    <property type="entry name" value="NAD(P)-binding Rossmann-fold domains"/>
    <property type="match status" value="1"/>
</dbReference>
<dbReference type="GO" id="GO:0043758">
    <property type="term" value="F:acetate-CoA ligase (ADP-forming) activity"/>
    <property type="evidence" value="ECO:0007669"/>
    <property type="project" value="UniProtKB-EC"/>
</dbReference>
<dbReference type="PRINTS" id="PR01798">
    <property type="entry name" value="SCOASYNTHASE"/>
</dbReference>
<dbReference type="GO" id="GO:0006099">
    <property type="term" value="P:tricarboxylic acid cycle"/>
    <property type="evidence" value="ECO:0007669"/>
    <property type="project" value="TreeGrafter"/>
</dbReference>
<evidence type="ECO:0000256" key="3">
    <source>
        <dbReference type="ARBA" id="ARBA00022598"/>
    </source>
</evidence>
<dbReference type="EMBL" id="CP099582">
    <property type="protein sequence ID" value="USS40052.1"/>
    <property type="molecule type" value="Genomic_DNA"/>
</dbReference>
<evidence type="ECO:0000256" key="5">
    <source>
        <dbReference type="PIRSR" id="PIRSR001553-1"/>
    </source>
</evidence>
<dbReference type="GO" id="GO:0009361">
    <property type="term" value="C:succinate-CoA ligase complex (ADP-forming)"/>
    <property type="evidence" value="ECO:0007669"/>
    <property type="project" value="TreeGrafter"/>
</dbReference>
<evidence type="ECO:0000313" key="8">
    <source>
        <dbReference type="Proteomes" id="UP001055732"/>
    </source>
</evidence>
<keyword evidence="8" id="KW-1185">Reference proteome</keyword>
<dbReference type="GO" id="GO:0004776">
    <property type="term" value="F:succinate-CoA ligase (GDP-forming) activity"/>
    <property type="evidence" value="ECO:0007669"/>
    <property type="project" value="TreeGrafter"/>
</dbReference>
<dbReference type="SUPFAM" id="SSF52210">
    <property type="entry name" value="Succinyl-CoA synthetase domains"/>
    <property type="match status" value="1"/>
</dbReference>
<dbReference type="InterPro" id="IPR003781">
    <property type="entry name" value="CoA-bd"/>
</dbReference>